<dbReference type="CDD" id="cd07958">
    <property type="entry name" value="Anticodon_Ia_Leu_BEm"/>
    <property type="match status" value="1"/>
</dbReference>
<comment type="similarity">
    <text evidence="1 9 10">Belongs to the class-I aminoacyl-tRNA synthetase family.</text>
</comment>
<accession>A0ABX9XMJ1</accession>
<dbReference type="RefSeq" id="WP_123887702.1">
    <property type="nucleotide sequence ID" value="NZ_JBPYCX010000001.1"/>
</dbReference>
<feature type="domain" description="Methionyl/Valyl/Leucyl/Isoleucyl-tRNA synthetase anticodon-binding" evidence="12">
    <location>
        <begin position="709"/>
        <end position="830"/>
    </location>
</feature>
<dbReference type="Gene3D" id="3.90.740.10">
    <property type="entry name" value="Valyl/Leucyl/Isoleucyl-tRNA synthetase, editing domain"/>
    <property type="match status" value="1"/>
</dbReference>
<feature type="binding site" evidence="9">
    <location>
        <position position="630"/>
    </location>
    <ligand>
        <name>ATP</name>
        <dbReference type="ChEBI" id="CHEBI:30616"/>
    </ligand>
</feature>
<gene>
    <name evidence="9" type="primary">leuS</name>
    <name evidence="15" type="ORF">EF096_00810</name>
</gene>
<dbReference type="InterPro" id="IPR009080">
    <property type="entry name" value="tRNAsynth_Ia_anticodon-bd"/>
</dbReference>
<dbReference type="SUPFAM" id="SSF52374">
    <property type="entry name" value="Nucleotidylyl transferase"/>
    <property type="match status" value="1"/>
</dbReference>
<sequence length="869" mass="96829">MQEQYSPSDIEAAAQTDWENADAFKVTETPDQETFYCLSMFPYPSGKLHMGHVRNYTIGDVIARYQRMQGKNVLQPMGWDAFGMPAENAAMNNKVAPAEWTYSNIDYMRTQLKSLGLAIDWSREVTTCKPDYYRWEQWLFTKLFEKGVIYRKNGTVNWDPVDQTVLANEQVIDGKGWRSGALIEKREIPMYYFAITDYAEELLSSLDDLPGWPEQVKTMQRNWIGKSVGMEVHFPYDTDSIGQDGKLKVFTTRPDTLMGATYVAVAAEHPLATLAAKSDKRLQTFIDECKRGGVAEADIATQEKKGLPTPLFVKHPLTGAKMPVWVANYVLMTYGEGAVMAVPAHDERDFEFATKFDLPIKPVVRTSAGDSTPAPWQDAYGEKGELINSEEFDGLDFASAFTAIGDVLEQNDLGAPRTQFRLRDWGISRQRYWGCPIPIIHCDACGDVPVPEDQLPVVLPENVVPDGSGSPLAKMADFYDCSCPKCGAAAKRETDTMDTFVESSWYFARYASPNYDQGMVDPKAANHWLPVDQYIGGIEHAILHLLYARFFTKLMRDEGLIEASEPFKNLLTQGMVIAETYYRLEANGSKSWFNPADVIVERDAKGKILAAKLESDGLPVVVGGIEKMSKSKNNGVDPQAMIEQYGADTCRLFMMFASPPDMSLEWSDSGVEGAFRFLRRVWRLNHAHANNGGPAGKPDLNALSDAQKNVRRAIHLAIRQASQDIGQHHKFNTAIAAVMTLMNVLEKAPQETAQDRALLQEGLETVALLLAPIAPHICHSLWQALGHNDAVIDARWPQLDENALTQDTLQLVIQVNGKLRGHIDVAADTSRDAIEAAARDNENVQRFTEGLTIRKVIVVPGKLVNIVAN</sequence>
<dbReference type="InterPro" id="IPR025709">
    <property type="entry name" value="Leu_tRNA-synth_edit"/>
</dbReference>
<comment type="catalytic activity">
    <reaction evidence="8 9">
        <text>tRNA(Leu) + L-leucine + ATP = L-leucyl-tRNA(Leu) + AMP + diphosphate</text>
        <dbReference type="Rhea" id="RHEA:11688"/>
        <dbReference type="Rhea" id="RHEA-COMP:9613"/>
        <dbReference type="Rhea" id="RHEA-COMP:9622"/>
        <dbReference type="ChEBI" id="CHEBI:30616"/>
        <dbReference type="ChEBI" id="CHEBI:33019"/>
        <dbReference type="ChEBI" id="CHEBI:57427"/>
        <dbReference type="ChEBI" id="CHEBI:78442"/>
        <dbReference type="ChEBI" id="CHEBI:78494"/>
        <dbReference type="ChEBI" id="CHEBI:456215"/>
        <dbReference type="EC" id="6.1.1.4"/>
    </reaction>
</comment>
<evidence type="ECO:0000256" key="9">
    <source>
        <dbReference type="HAMAP-Rule" id="MF_00049"/>
    </source>
</evidence>
<dbReference type="HAMAP" id="MF_00049_B">
    <property type="entry name" value="Leu_tRNA_synth_B"/>
    <property type="match status" value="1"/>
</dbReference>
<dbReference type="InterPro" id="IPR013155">
    <property type="entry name" value="M/V/L/I-tRNA-synth_anticd-bd"/>
</dbReference>
<keyword evidence="6 9" id="KW-0648">Protein biosynthesis</keyword>
<dbReference type="InterPro" id="IPR002302">
    <property type="entry name" value="Leu-tRNA-ligase"/>
</dbReference>
<keyword evidence="5 9" id="KW-0067">ATP-binding</keyword>
<dbReference type="SUPFAM" id="SSF50677">
    <property type="entry name" value="ValRS/IleRS/LeuRS editing domain"/>
    <property type="match status" value="1"/>
</dbReference>
<dbReference type="CDD" id="cd00812">
    <property type="entry name" value="LeuRS_core"/>
    <property type="match status" value="1"/>
</dbReference>
<evidence type="ECO:0000256" key="7">
    <source>
        <dbReference type="ARBA" id="ARBA00023146"/>
    </source>
</evidence>
<dbReference type="EC" id="6.1.1.4" evidence="9"/>
<feature type="domain" description="Leucyl-tRNA synthetase editing" evidence="14">
    <location>
        <begin position="221"/>
        <end position="408"/>
    </location>
</feature>
<dbReference type="InterPro" id="IPR002300">
    <property type="entry name" value="aa-tRNA-synth_Ia"/>
</dbReference>
<evidence type="ECO:0000256" key="3">
    <source>
        <dbReference type="ARBA" id="ARBA00022598"/>
    </source>
</evidence>
<feature type="short sequence motif" description="'HIGH' region" evidence="9">
    <location>
        <begin position="42"/>
        <end position="52"/>
    </location>
</feature>
<dbReference type="Pfam" id="PF08264">
    <property type="entry name" value="Anticodon_1"/>
    <property type="match status" value="1"/>
</dbReference>
<name>A0ABX9XMJ1_9PSED</name>
<evidence type="ECO:0000256" key="1">
    <source>
        <dbReference type="ARBA" id="ARBA00005594"/>
    </source>
</evidence>
<keyword evidence="7 9" id="KW-0030">Aminoacyl-tRNA synthetase</keyword>
<dbReference type="Proteomes" id="UP000275199">
    <property type="component" value="Unassembled WGS sequence"/>
</dbReference>
<organism evidence="15 16">
    <name type="scientific">Pseudomonas neustonica</name>
    <dbReference type="NCBI Taxonomy" id="2487346"/>
    <lineage>
        <taxon>Bacteria</taxon>
        <taxon>Pseudomonadati</taxon>
        <taxon>Pseudomonadota</taxon>
        <taxon>Gammaproteobacteria</taxon>
        <taxon>Pseudomonadales</taxon>
        <taxon>Pseudomonadaceae</taxon>
        <taxon>Pseudomonas</taxon>
    </lineage>
</organism>
<dbReference type="PRINTS" id="PR00985">
    <property type="entry name" value="TRNASYNTHLEU"/>
</dbReference>
<evidence type="ECO:0000313" key="16">
    <source>
        <dbReference type="Proteomes" id="UP000275199"/>
    </source>
</evidence>
<evidence type="ECO:0000259" key="13">
    <source>
        <dbReference type="Pfam" id="PF09334"/>
    </source>
</evidence>
<evidence type="ECO:0000259" key="14">
    <source>
        <dbReference type="Pfam" id="PF13603"/>
    </source>
</evidence>
<feature type="domain" description="Aminoacyl-tRNA synthetase class Ia" evidence="11">
    <location>
        <begin position="626"/>
        <end position="660"/>
    </location>
</feature>
<keyword evidence="16" id="KW-1185">Reference proteome</keyword>
<dbReference type="SUPFAM" id="SSF47323">
    <property type="entry name" value="Anticodon-binding domain of a subclass of class I aminoacyl-tRNA synthetases"/>
    <property type="match status" value="1"/>
</dbReference>
<dbReference type="GO" id="GO:0004823">
    <property type="term" value="F:leucine-tRNA ligase activity"/>
    <property type="evidence" value="ECO:0007669"/>
    <property type="project" value="UniProtKB-EC"/>
</dbReference>
<dbReference type="InterPro" id="IPR015413">
    <property type="entry name" value="Methionyl/Leucyl_tRNA_Synth"/>
</dbReference>
<dbReference type="NCBIfam" id="TIGR00396">
    <property type="entry name" value="leuS_bact"/>
    <property type="match status" value="1"/>
</dbReference>
<feature type="domain" description="Aminoacyl-tRNA synthetase class Ia" evidence="11">
    <location>
        <begin position="423"/>
        <end position="580"/>
    </location>
</feature>
<evidence type="ECO:0000256" key="5">
    <source>
        <dbReference type="ARBA" id="ARBA00022840"/>
    </source>
</evidence>
<dbReference type="PANTHER" id="PTHR43740:SF2">
    <property type="entry name" value="LEUCINE--TRNA LIGASE, MITOCHONDRIAL"/>
    <property type="match status" value="1"/>
</dbReference>
<comment type="caution">
    <text evidence="15">The sequence shown here is derived from an EMBL/GenBank/DDBJ whole genome shotgun (WGS) entry which is preliminary data.</text>
</comment>
<dbReference type="InterPro" id="IPR009008">
    <property type="entry name" value="Val/Leu/Ile-tRNA-synth_edit"/>
</dbReference>
<evidence type="ECO:0000256" key="4">
    <source>
        <dbReference type="ARBA" id="ARBA00022741"/>
    </source>
</evidence>
<dbReference type="Gene3D" id="1.10.730.10">
    <property type="entry name" value="Isoleucyl-tRNA Synthetase, Domain 1"/>
    <property type="match status" value="1"/>
</dbReference>
<keyword evidence="3 9" id="KW-0436">Ligase</keyword>
<evidence type="ECO:0000259" key="12">
    <source>
        <dbReference type="Pfam" id="PF08264"/>
    </source>
</evidence>
<proteinExistence type="inferred from homology"/>
<evidence type="ECO:0000313" key="15">
    <source>
        <dbReference type="EMBL" id="ROZ88268.1"/>
    </source>
</evidence>
<feature type="domain" description="Methionyl/Leucyl tRNA synthetase" evidence="13">
    <location>
        <begin position="39"/>
        <end position="171"/>
    </location>
</feature>
<dbReference type="Pfam" id="PF09334">
    <property type="entry name" value="tRNA-synt_1g"/>
    <property type="match status" value="1"/>
</dbReference>
<dbReference type="InterPro" id="IPR014729">
    <property type="entry name" value="Rossmann-like_a/b/a_fold"/>
</dbReference>
<evidence type="ECO:0000256" key="8">
    <source>
        <dbReference type="ARBA" id="ARBA00047469"/>
    </source>
</evidence>
<feature type="short sequence motif" description="'KMSKS' region" evidence="9">
    <location>
        <begin position="627"/>
        <end position="631"/>
    </location>
</feature>
<dbReference type="Gene3D" id="2.20.28.290">
    <property type="match status" value="1"/>
</dbReference>
<dbReference type="Pfam" id="PF00133">
    <property type="entry name" value="tRNA-synt_1"/>
    <property type="match status" value="2"/>
</dbReference>
<evidence type="ECO:0000256" key="2">
    <source>
        <dbReference type="ARBA" id="ARBA00022490"/>
    </source>
</evidence>
<evidence type="ECO:0000259" key="11">
    <source>
        <dbReference type="Pfam" id="PF00133"/>
    </source>
</evidence>
<evidence type="ECO:0000256" key="6">
    <source>
        <dbReference type="ARBA" id="ARBA00022917"/>
    </source>
</evidence>
<protein>
    <recommendedName>
        <fullName evidence="9">Leucine--tRNA ligase</fullName>
        <ecNumber evidence="9">6.1.1.4</ecNumber>
    </recommendedName>
    <alternativeName>
        <fullName evidence="9">Leucyl-tRNA synthetase</fullName>
        <shortName evidence="9">LeuRS</shortName>
    </alternativeName>
</protein>
<dbReference type="Pfam" id="PF13603">
    <property type="entry name" value="tRNA-synt_1_2"/>
    <property type="match status" value="1"/>
</dbReference>
<dbReference type="PANTHER" id="PTHR43740">
    <property type="entry name" value="LEUCYL-TRNA SYNTHETASE"/>
    <property type="match status" value="1"/>
</dbReference>
<comment type="subcellular location">
    <subcellularLocation>
        <location evidence="9">Cytoplasm</location>
    </subcellularLocation>
</comment>
<dbReference type="Gene3D" id="3.40.50.620">
    <property type="entry name" value="HUPs"/>
    <property type="match status" value="2"/>
</dbReference>
<dbReference type="InterPro" id="IPR001412">
    <property type="entry name" value="aa-tRNA-synth_I_CS"/>
</dbReference>
<dbReference type="PROSITE" id="PS00178">
    <property type="entry name" value="AA_TRNA_LIGASE_I"/>
    <property type="match status" value="1"/>
</dbReference>
<dbReference type="Gene3D" id="3.10.20.590">
    <property type="match status" value="1"/>
</dbReference>
<keyword evidence="4 9" id="KW-0547">Nucleotide-binding</keyword>
<keyword evidence="2 9" id="KW-0963">Cytoplasm</keyword>
<reference evidence="15 16" key="1">
    <citation type="submission" date="2018-11" db="EMBL/GenBank/DDBJ databases">
        <authorList>
            <person name="Jang G.I."/>
            <person name="Hwang C.Y."/>
        </authorList>
    </citation>
    <scope>NUCLEOTIDE SEQUENCE [LARGE SCALE GENOMIC DNA]</scope>
    <source>
        <strain evidence="15 16">SSM26</strain>
    </source>
</reference>
<dbReference type="EMBL" id="RKKU01000001">
    <property type="protein sequence ID" value="ROZ88268.1"/>
    <property type="molecule type" value="Genomic_DNA"/>
</dbReference>
<evidence type="ECO:0000256" key="10">
    <source>
        <dbReference type="RuleBase" id="RU363035"/>
    </source>
</evidence>